<dbReference type="EMBL" id="ML119051">
    <property type="protein sequence ID" value="ROT43753.1"/>
    <property type="molecule type" value="Genomic_DNA"/>
</dbReference>
<proteinExistence type="predicted"/>
<reference evidence="2 3" key="1">
    <citation type="journal article" date="2018" name="Mol. Ecol.">
        <title>The obligate alkalophilic soda-lake fungus Sodiomyces alkalinus has shifted to a protein diet.</title>
        <authorList>
            <person name="Grum-Grzhimaylo A.A."/>
            <person name="Falkoski D.L."/>
            <person name="van den Heuvel J."/>
            <person name="Valero-Jimenez C.A."/>
            <person name="Min B."/>
            <person name="Choi I.G."/>
            <person name="Lipzen A."/>
            <person name="Daum C.G."/>
            <person name="Aanen D.K."/>
            <person name="Tsang A."/>
            <person name="Henrissat B."/>
            <person name="Bilanenko E.N."/>
            <person name="de Vries R.P."/>
            <person name="van Kan J.A.L."/>
            <person name="Grigoriev I.V."/>
            <person name="Debets A.J.M."/>
        </authorList>
    </citation>
    <scope>NUCLEOTIDE SEQUENCE [LARGE SCALE GENOMIC DNA]</scope>
    <source>
        <strain evidence="2 3">F11</strain>
    </source>
</reference>
<feature type="region of interest" description="Disordered" evidence="1">
    <location>
        <begin position="267"/>
        <end position="326"/>
    </location>
</feature>
<keyword evidence="3" id="KW-1185">Reference proteome</keyword>
<feature type="compositionally biased region" description="Polar residues" evidence="1">
    <location>
        <begin position="288"/>
        <end position="302"/>
    </location>
</feature>
<gene>
    <name evidence="2" type="ORF">SODALDRAFT_355976</name>
</gene>
<evidence type="ECO:0000256" key="1">
    <source>
        <dbReference type="SAM" id="MobiDB-lite"/>
    </source>
</evidence>
<dbReference type="GeneID" id="39582351"/>
<feature type="compositionally biased region" description="Low complexity" evidence="1">
    <location>
        <begin position="398"/>
        <end position="410"/>
    </location>
</feature>
<name>A0A3N2QAG3_SODAK</name>
<evidence type="ECO:0000313" key="2">
    <source>
        <dbReference type="EMBL" id="ROT43753.1"/>
    </source>
</evidence>
<dbReference type="Proteomes" id="UP000272025">
    <property type="component" value="Unassembled WGS sequence"/>
</dbReference>
<sequence length="420" mass="45901">MPKQCELLGTWESSYLTLVTANGSPVSHDPPESMMVPEASLVVYGTPGSIAEHEIKRQVTAIFSLPTSHQTCGVHLSKFTEKFTESHFLTCCVFQVSVQSSRLKESRHSMIPLSAAKVFRGRASYRNISSSSGTEMTPLDEENPDAMMNGQNIGPRYPKAVNWTSSPGSRGQESYPLAVWDMGHDVGHAAKAPTREVKVVSRDAHGGPRKSWEGKWEANRLVIFGPHCIIRLKTTQSNKFLLSRRLGTWNAGELTIFDGIVQTWEGKGERGKGGNSTNNFTGYARQPPVTSRQPGHVSTPNVRRTHGLAPQGGGENRVKNNVLPDGPDPSDILLLLRTRNPEPGLWSAGLKNNMKNASHVPTVGVACSMYDVFQYLQRTIFLAQLDQHAALKDQGSKQPAASSQPSSLLPPDDPLPESES</sequence>
<evidence type="ECO:0000313" key="3">
    <source>
        <dbReference type="Proteomes" id="UP000272025"/>
    </source>
</evidence>
<organism evidence="2 3">
    <name type="scientific">Sodiomyces alkalinus (strain CBS 110278 / VKM F-3762 / F11)</name>
    <name type="common">Alkaliphilic filamentous fungus</name>
    <dbReference type="NCBI Taxonomy" id="1314773"/>
    <lineage>
        <taxon>Eukaryota</taxon>
        <taxon>Fungi</taxon>
        <taxon>Dikarya</taxon>
        <taxon>Ascomycota</taxon>
        <taxon>Pezizomycotina</taxon>
        <taxon>Sordariomycetes</taxon>
        <taxon>Hypocreomycetidae</taxon>
        <taxon>Glomerellales</taxon>
        <taxon>Plectosphaerellaceae</taxon>
        <taxon>Sodiomyces</taxon>
    </lineage>
</organism>
<feature type="region of interest" description="Disordered" evidence="1">
    <location>
        <begin position="391"/>
        <end position="420"/>
    </location>
</feature>
<dbReference type="RefSeq" id="XP_028471559.1">
    <property type="nucleotide sequence ID" value="XM_028613873.1"/>
</dbReference>
<dbReference type="AlphaFoldDB" id="A0A3N2QAG3"/>
<accession>A0A3N2QAG3</accession>
<protein>
    <submittedName>
        <fullName evidence="2">Uncharacterized protein</fullName>
    </submittedName>
</protein>